<protein>
    <recommendedName>
        <fullName evidence="3">DUF3467 domain-containing protein</fullName>
    </recommendedName>
</protein>
<reference evidence="1 2" key="1">
    <citation type="journal article" date="2016" name="Nat. Commun.">
        <title>Thousands of microbial genomes shed light on interconnected biogeochemical processes in an aquifer system.</title>
        <authorList>
            <person name="Anantharaman K."/>
            <person name="Brown C.T."/>
            <person name="Hug L.A."/>
            <person name="Sharon I."/>
            <person name="Castelle C.J."/>
            <person name="Probst A.J."/>
            <person name="Thomas B.C."/>
            <person name="Singh A."/>
            <person name="Wilkins M.J."/>
            <person name="Karaoz U."/>
            <person name="Brodie E.L."/>
            <person name="Williams K.H."/>
            <person name="Hubbard S.S."/>
            <person name="Banfield J.F."/>
        </authorList>
    </citation>
    <scope>NUCLEOTIDE SEQUENCE [LARGE SCALE GENOMIC DNA]</scope>
</reference>
<dbReference type="EMBL" id="MHKD01000029">
    <property type="protein sequence ID" value="OGY82402.1"/>
    <property type="molecule type" value="Genomic_DNA"/>
</dbReference>
<gene>
    <name evidence="1" type="ORF">A3F54_03115</name>
</gene>
<comment type="caution">
    <text evidence="1">The sequence shown here is derived from an EMBL/GenBank/DDBJ whole genome shotgun (WGS) entry which is preliminary data.</text>
</comment>
<accession>A0A1G2AZM9</accession>
<organism evidence="1 2">
    <name type="scientific">Candidatus Kerfeldbacteria bacterium RIFCSPHIGHO2_12_FULL_48_17</name>
    <dbReference type="NCBI Taxonomy" id="1798542"/>
    <lineage>
        <taxon>Bacteria</taxon>
        <taxon>Candidatus Kerfeldiibacteriota</taxon>
    </lineage>
</organism>
<sequence>MEPAIKTPAQATAKNVRVQIKTGALPGDYANHMQIGFTREEFVLDFFKFFQPHGEMNARVIVSPGHLKRMMSAMKESMEKYEKQFGAIEVAEGLKSEIGFHAGDDHRDNK</sequence>
<name>A0A1G2AZM9_9BACT</name>
<dbReference type="STRING" id="1798542.A3F54_03115"/>
<proteinExistence type="predicted"/>
<dbReference type="Proteomes" id="UP000176952">
    <property type="component" value="Unassembled WGS sequence"/>
</dbReference>
<dbReference type="InterPro" id="IPR021857">
    <property type="entry name" value="DUF3467"/>
</dbReference>
<evidence type="ECO:0000313" key="1">
    <source>
        <dbReference type="EMBL" id="OGY82402.1"/>
    </source>
</evidence>
<evidence type="ECO:0000313" key="2">
    <source>
        <dbReference type="Proteomes" id="UP000176952"/>
    </source>
</evidence>
<dbReference type="AlphaFoldDB" id="A0A1G2AZM9"/>
<dbReference type="Pfam" id="PF11950">
    <property type="entry name" value="DUF3467"/>
    <property type="match status" value="1"/>
</dbReference>
<evidence type="ECO:0008006" key="3">
    <source>
        <dbReference type="Google" id="ProtNLM"/>
    </source>
</evidence>